<protein>
    <recommendedName>
        <fullName evidence="4">Release factor glutamine methyltransferase</fullName>
        <shortName evidence="4">RF MTase</shortName>
        <ecNumber evidence="4">2.1.1.297</ecNumber>
    </recommendedName>
    <alternativeName>
        <fullName evidence="4">N5-glutamine methyltransferase PrmC</fullName>
    </alternativeName>
    <alternativeName>
        <fullName evidence="4">Protein-(glutamine-N5) MTase PrmC</fullName>
    </alternativeName>
    <alternativeName>
        <fullName evidence="4">Protein-glutamine N-methyltransferase PrmC</fullName>
    </alternativeName>
</protein>
<dbReference type="PANTHER" id="PTHR47441">
    <property type="match status" value="1"/>
</dbReference>
<feature type="binding site" evidence="4">
    <location>
        <position position="200"/>
    </location>
    <ligand>
        <name>S-adenosyl-L-methionine</name>
        <dbReference type="ChEBI" id="CHEBI:59789"/>
    </ligand>
</feature>
<dbReference type="InterPro" id="IPR007848">
    <property type="entry name" value="Small_mtfrase_dom"/>
</dbReference>
<dbReference type="SUPFAM" id="SSF53335">
    <property type="entry name" value="S-adenosyl-L-methionine-dependent methyltransferases"/>
    <property type="match status" value="1"/>
</dbReference>
<gene>
    <name evidence="4 6" type="primary">prmC</name>
    <name evidence="6" type="ORF">PL9214510125</name>
</gene>
<name>A0A1J1LLR4_9CYAN</name>
<comment type="catalytic activity">
    <reaction evidence="4">
        <text>L-glutaminyl-[peptide chain release factor] + S-adenosyl-L-methionine = N(5)-methyl-L-glutaminyl-[peptide chain release factor] + S-adenosyl-L-homocysteine + H(+)</text>
        <dbReference type="Rhea" id="RHEA:42896"/>
        <dbReference type="Rhea" id="RHEA-COMP:10271"/>
        <dbReference type="Rhea" id="RHEA-COMP:10272"/>
        <dbReference type="ChEBI" id="CHEBI:15378"/>
        <dbReference type="ChEBI" id="CHEBI:30011"/>
        <dbReference type="ChEBI" id="CHEBI:57856"/>
        <dbReference type="ChEBI" id="CHEBI:59789"/>
        <dbReference type="ChEBI" id="CHEBI:61891"/>
        <dbReference type="EC" id="2.1.1.297"/>
    </reaction>
</comment>
<dbReference type="NCBIfam" id="TIGR00536">
    <property type="entry name" value="hemK_fam"/>
    <property type="match status" value="1"/>
</dbReference>
<evidence type="ECO:0000313" key="7">
    <source>
        <dbReference type="Proteomes" id="UP000184315"/>
    </source>
</evidence>
<feature type="domain" description="Methyltransferase small" evidence="5">
    <location>
        <begin position="121"/>
        <end position="203"/>
    </location>
</feature>
<evidence type="ECO:0000256" key="1">
    <source>
        <dbReference type="ARBA" id="ARBA00022603"/>
    </source>
</evidence>
<dbReference type="InterPro" id="IPR019874">
    <property type="entry name" value="RF_methyltr_PrmC"/>
</dbReference>
<dbReference type="InterPro" id="IPR002052">
    <property type="entry name" value="DNA_methylase_N6_adenine_CS"/>
</dbReference>
<dbReference type="InterPro" id="IPR052663">
    <property type="entry name" value="RF_glutamine_MTase_cyano"/>
</dbReference>
<feature type="binding site" evidence="4">
    <location>
        <begin position="200"/>
        <end position="203"/>
    </location>
    <ligand>
        <name>substrate</name>
    </ligand>
</feature>
<dbReference type="Pfam" id="PF05175">
    <property type="entry name" value="MTS"/>
    <property type="match status" value="1"/>
</dbReference>
<dbReference type="GO" id="GO:0102559">
    <property type="term" value="F:peptide chain release factor N(5)-glutamine methyltransferase activity"/>
    <property type="evidence" value="ECO:0007669"/>
    <property type="project" value="UniProtKB-EC"/>
</dbReference>
<keyword evidence="2 4" id="KW-0808">Transferase</keyword>
<organism evidence="6 7">
    <name type="scientific">Planktothrix tepida PCC 9214</name>
    <dbReference type="NCBI Taxonomy" id="671072"/>
    <lineage>
        <taxon>Bacteria</taxon>
        <taxon>Bacillati</taxon>
        <taxon>Cyanobacteriota</taxon>
        <taxon>Cyanophyceae</taxon>
        <taxon>Oscillatoriophycideae</taxon>
        <taxon>Oscillatoriales</taxon>
        <taxon>Microcoleaceae</taxon>
        <taxon>Planktothrix</taxon>
    </lineage>
</organism>
<dbReference type="NCBIfam" id="TIGR03534">
    <property type="entry name" value="RF_mod_PrmC"/>
    <property type="match status" value="1"/>
</dbReference>
<keyword evidence="3 4" id="KW-0949">S-adenosyl-L-methionine</keyword>
<reference evidence="7" key="1">
    <citation type="submission" date="2015-10" db="EMBL/GenBank/DDBJ databases">
        <authorList>
            <person name="Regsiter A."/>
            <person name="william w."/>
        </authorList>
    </citation>
    <scope>NUCLEOTIDE SEQUENCE [LARGE SCALE GENOMIC DNA]</scope>
</reference>
<dbReference type="OrthoDB" id="9800643at2"/>
<dbReference type="Proteomes" id="UP000184315">
    <property type="component" value="Unassembled WGS sequence"/>
</dbReference>
<sequence length="295" mass="32483">MEETISGWQLGQWLEDAKAECLVLGISAHEVHWFLQELTGLDRLTLRLQTFKQQPSVPLQVPWSELTQLWQRRLTESIPVQYLVGVAHWRQFTLKVSPAVLIPRPETELIIDLAQSAAENLDQDGIWADLGTGSGAIALGLAESFPQAEIHAVDTSLEALAIAQYNAETTGFADRIQFHHGSWWQPLEFLQGQLTGMVSNPPYIPSNLIATLQPEVAHHEPTLALDGGADGLDCIRDLVETAPRYLRSGGLWIVEMMAGQGEAVAGLLQAQGSYSGIKIIPDLAGFDRFVIAYLK</sequence>
<dbReference type="PANTHER" id="PTHR47441:SF3">
    <property type="entry name" value="RELEASE FACTOR GLUTAMINE METHYLTRANSFERASE"/>
    <property type="match status" value="1"/>
</dbReference>
<dbReference type="GO" id="GO:0032259">
    <property type="term" value="P:methylation"/>
    <property type="evidence" value="ECO:0007669"/>
    <property type="project" value="UniProtKB-KW"/>
</dbReference>
<keyword evidence="7" id="KW-1185">Reference proteome</keyword>
<dbReference type="HAMAP" id="MF_02126">
    <property type="entry name" value="RF_methyltr_PrmC"/>
    <property type="match status" value="1"/>
</dbReference>
<dbReference type="RefSeq" id="WP_072720043.1">
    <property type="nucleotide sequence ID" value="NZ_LN889802.1"/>
</dbReference>
<keyword evidence="1 4" id="KW-0489">Methyltransferase</keyword>
<dbReference type="CDD" id="cd02440">
    <property type="entry name" value="AdoMet_MTases"/>
    <property type="match status" value="1"/>
</dbReference>
<dbReference type="InterPro" id="IPR004556">
    <property type="entry name" value="HemK-like"/>
</dbReference>
<feature type="binding site" evidence="4">
    <location>
        <position position="183"/>
    </location>
    <ligand>
        <name>S-adenosyl-L-methionine</name>
        <dbReference type="ChEBI" id="CHEBI:59789"/>
    </ligand>
</feature>
<evidence type="ECO:0000313" key="6">
    <source>
        <dbReference type="EMBL" id="CUR33456.1"/>
    </source>
</evidence>
<dbReference type="Gene3D" id="3.40.50.150">
    <property type="entry name" value="Vaccinia Virus protein VP39"/>
    <property type="match status" value="1"/>
</dbReference>
<dbReference type="GO" id="GO:0003676">
    <property type="term" value="F:nucleic acid binding"/>
    <property type="evidence" value="ECO:0007669"/>
    <property type="project" value="InterPro"/>
</dbReference>
<dbReference type="InterPro" id="IPR029063">
    <property type="entry name" value="SAM-dependent_MTases_sf"/>
</dbReference>
<feature type="binding site" evidence="4">
    <location>
        <begin position="131"/>
        <end position="135"/>
    </location>
    <ligand>
        <name>S-adenosyl-L-methionine</name>
        <dbReference type="ChEBI" id="CHEBI:59789"/>
    </ligand>
</feature>
<feature type="binding site" evidence="4">
    <location>
        <position position="154"/>
    </location>
    <ligand>
        <name>S-adenosyl-L-methionine</name>
        <dbReference type="ChEBI" id="CHEBI:59789"/>
    </ligand>
</feature>
<comment type="function">
    <text evidence="4">Methylates the class 1 translation termination release factors RF1/PrfA and RF2/PrfB on the glutamine residue of the universally conserved GGQ motif.</text>
</comment>
<dbReference type="AlphaFoldDB" id="A0A1J1LLR4"/>
<dbReference type="EMBL" id="CZDF01000157">
    <property type="protein sequence ID" value="CUR33456.1"/>
    <property type="molecule type" value="Genomic_DNA"/>
</dbReference>
<dbReference type="STRING" id="671072.PL9214510125"/>
<evidence type="ECO:0000256" key="4">
    <source>
        <dbReference type="HAMAP-Rule" id="MF_02126"/>
    </source>
</evidence>
<evidence type="ECO:0000259" key="5">
    <source>
        <dbReference type="Pfam" id="PF05175"/>
    </source>
</evidence>
<proteinExistence type="inferred from homology"/>
<evidence type="ECO:0000256" key="2">
    <source>
        <dbReference type="ARBA" id="ARBA00022679"/>
    </source>
</evidence>
<dbReference type="PROSITE" id="PS00092">
    <property type="entry name" value="N6_MTASE"/>
    <property type="match status" value="1"/>
</dbReference>
<evidence type="ECO:0000256" key="3">
    <source>
        <dbReference type="ARBA" id="ARBA00022691"/>
    </source>
</evidence>
<comment type="similarity">
    <text evidence="4">Belongs to the protein N5-glutamine methyltransferase family. PrmC subfamily.</text>
</comment>
<dbReference type="EC" id="2.1.1.297" evidence="4"/>
<accession>A0A1J1LLR4</accession>